<proteinExistence type="predicted"/>
<protein>
    <submittedName>
        <fullName evidence="1">FGGY-family carbohydrate kinase</fullName>
    </submittedName>
</protein>
<organism evidence="1 2">
    <name type="scientific">Aristaeella hokkaidonensis</name>
    <dbReference type="NCBI Taxonomy" id="3046382"/>
    <lineage>
        <taxon>Bacteria</taxon>
        <taxon>Bacillati</taxon>
        <taxon>Bacillota</taxon>
        <taxon>Clostridia</taxon>
        <taxon>Eubacteriales</taxon>
        <taxon>Aristaeellaceae</taxon>
        <taxon>Aristaeella</taxon>
    </lineage>
</organism>
<keyword evidence="2" id="KW-1185">Reference proteome</keyword>
<accession>A0AC61N2Q2</accession>
<dbReference type="Proteomes" id="UP000682782">
    <property type="component" value="Chromosome"/>
</dbReference>
<reference evidence="1" key="1">
    <citation type="submission" date="2021-01" db="EMBL/GenBank/DDBJ databases">
        <title>Complete genome sequence of Clostridiales bacterium R-7.</title>
        <authorList>
            <person name="Mahoney-Kurpe S.C."/>
            <person name="Palevich N."/>
            <person name="Koike S."/>
            <person name="Moon C.D."/>
            <person name="Attwood G.T."/>
        </authorList>
    </citation>
    <scope>NUCLEOTIDE SEQUENCE</scope>
    <source>
        <strain evidence="1">R-7</strain>
    </source>
</reference>
<keyword evidence="1" id="KW-0808">Transferase</keyword>
<keyword evidence="1" id="KW-0418">Kinase</keyword>
<evidence type="ECO:0000313" key="1">
    <source>
        <dbReference type="EMBL" id="QUC68024.1"/>
    </source>
</evidence>
<name>A0AC61N2Q2_9FIRM</name>
<dbReference type="EMBL" id="CP068393">
    <property type="protein sequence ID" value="QUC68024.1"/>
    <property type="molecule type" value="Genomic_DNA"/>
</dbReference>
<sequence>MSIEQIQNGKAILGIEFGSTRIKSVLINSNHEVIASGSHEWENDYVDGIWTYSEEAILSGLRSSYADLKKDVFDRYQIKLKKIAGLGISAMMHGYLPFDSGMNLLVPFRTWRNTITGQAAEELTSLFSFNMPQRWSLSHLYQAILNNEPHVKDIAFLTTLAGWIHYLLTGEKVLGVGDASGMMPIDSYTCTYDAAMVSTFDNLITGKKFPWKLADILPRVLVAGQNAGYLTEKGAALLDPEGDLEPGCPLCPPEGDAGTGMTATNSVRAKTGNVSAGTSIFSMIVLEKPMSKVYPEIDIVTTPAGKQVGMVHCNSCTSDINAWVSLFREFADLMGLKTEAGETFTKLFKKSLEADRDCGGLVNFNYLAGEPVTGLTEGRPMFLRLPDASMNLANFMRAQIYASMETLKYGMEIMSRENVAIDCVYGHGGLFKTEGVGQNYLAAAIHAPVTVMETAGEGGAWGIALLADYLVYKAADETLEDYLQNRVFSGMKQMTVAPDPADEEGFNRYMERFVSCIPAQKEAAEHFRC</sequence>
<evidence type="ECO:0000313" key="2">
    <source>
        <dbReference type="Proteomes" id="UP000682782"/>
    </source>
</evidence>
<gene>
    <name evidence="1" type="ORF">JYE49_04825</name>
</gene>